<proteinExistence type="predicted"/>
<evidence type="ECO:0000313" key="2">
    <source>
        <dbReference type="Proteomes" id="UP001163036"/>
    </source>
</evidence>
<keyword evidence="1" id="KW-0614">Plasmid</keyword>
<sequence length="173" mass="18727">MKLPNDFHLAKLGRFYVAQSSPNGMSIIVGAPMYQDVFESGEVIEISHSLGSTTAESIGVSEIYGDDADNGSVDKLLACSIGKHCITKENPEVVSNSMVGRFYVKEACEQLLFIGCIKSDFSEIGDVHEIQLEYGQVSVVNLGKSVIYGKDEVNPKHGIDMLLALSQGLHCIV</sequence>
<dbReference type="Proteomes" id="UP001163036">
    <property type="component" value="Plasmid pVP-16-VB00198-1"/>
</dbReference>
<dbReference type="AlphaFoldDB" id="A0AA46UQG2"/>
<dbReference type="EMBL" id="CP097357">
    <property type="protein sequence ID" value="UYV29960.1"/>
    <property type="molecule type" value="Genomic_DNA"/>
</dbReference>
<accession>A0AA46UQG2</accession>
<protein>
    <submittedName>
        <fullName evidence="1">Uncharacterized protein</fullName>
    </submittedName>
</protein>
<geneLocation type="plasmid" evidence="1 2">
    <name>pVP-16-VB00198-1</name>
</geneLocation>
<organism evidence="1 2">
    <name type="scientific">Vibrio parahaemolyticus</name>
    <dbReference type="NCBI Taxonomy" id="670"/>
    <lineage>
        <taxon>Bacteria</taxon>
        <taxon>Pseudomonadati</taxon>
        <taxon>Pseudomonadota</taxon>
        <taxon>Gammaproteobacteria</taxon>
        <taxon>Vibrionales</taxon>
        <taxon>Vibrionaceae</taxon>
        <taxon>Vibrio</taxon>
    </lineage>
</organism>
<reference evidence="1" key="1">
    <citation type="submission" date="2022-05" db="EMBL/GenBank/DDBJ databases">
        <title>Megaplasmid of Vibrio parahaemolyticus.</title>
        <authorList>
            <person name="Strauch E."/>
            <person name="Borowiak M."/>
        </authorList>
    </citation>
    <scope>NUCLEOTIDE SEQUENCE</scope>
    <source>
        <strain evidence="1">16-VB00198</strain>
        <plasmid evidence="1">pVP-16-VB00198-1</plasmid>
    </source>
</reference>
<name>A0AA46UQG2_VIBPH</name>
<gene>
    <name evidence="1" type="ORF">M5598_28660</name>
</gene>
<dbReference type="RefSeq" id="WP_053312543.1">
    <property type="nucleotide sequence ID" value="NZ_CP062152.1"/>
</dbReference>
<evidence type="ECO:0000313" key="1">
    <source>
        <dbReference type="EMBL" id="UYV29960.1"/>
    </source>
</evidence>